<accession>A0A1X0NCQ9</accession>
<comment type="catalytic activity">
    <reaction evidence="8 9">
        <text>6-carboxyhexanoyl-[ACP] + L-alanine + H(+) = (8S)-8-amino-7-oxononanoate + holo-[ACP] + CO2</text>
        <dbReference type="Rhea" id="RHEA:42288"/>
        <dbReference type="Rhea" id="RHEA-COMP:9685"/>
        <dbReference type="Rhea" id="RHEA-COMP:9955"/>
        <dbReference type="ChEBI" id="CHEBI:15378"/>
        <dbReference type="ChEBI" id="CHEBI:16526"/>
        <dbReference type="ChEBI" id="CHEBI:57972"/>
        <dbReference type="ChEBI" id="CHEBI:64479"/>
        <dbReference type="ChEBI" id="CHEBI:78846"/>
        <dbReference type="ChEBI" id="CHEBI:149468"/>
        <dbReference type="EC" id="2.3.1.47"/>
    </reaction>
</comment>
<evidence type="ECO:0000256" key="3">
    <source>
        <dbReference type="ARBA" id="ARBA00010008"/>
    </source>
</evidence>
<keyword evidence="5 9" id="KW-0808">Transferase</keyword>
<dbReference type="NCBIfam" id="TIGR00858">
    <property type="entry name" value="bioF"/>
    <property type="match status" value="1"/>
</dbReference>
<dbReference type="GO" id="GO:0009102">
    <property type="term" value="P:biotin biosynthetic process"/>
    <property type="evidence" value="ECO:0007669"/>
    <property type="project" value="UniProtKB-UniRule"/>
</dbReference>
<feature type="binding site" evidence="9">
    <location>
        <position position="233"/>
    </location>
    <ligand>
        <name>pyridoxal 5'-phosphate</name>
        <dbReference type="ChEBI" id="CHEBI:597326"/>
    </ligand>
</feature>
<dbReference type="SUPFAM" id="SSF53383">
    <property type="entry name" value="PLP-dependent transferases"/>
    <property type="match status" value="1"/>
</dbReference>
<comment type="subunit">
    <text evidence="4 9">Homodimer.</text>
</comment>
<dbReference type="GO" id="GO:0030170">
    <property type="term" value="F:pyridoxal phosphate binding"/>
    <property type="evidence" value="ECO:0007669"/>
    <property type="project" value="UniProtKB-UniRule"/>
</dbReference>
<feature type="modified residue" description="N6-(pyridoxal phosphate)lysine" evidence="9 10">
    <location>
        <position position="236"/>
    </location>
</feature>
<reference evidence="13" key="1">
    <citation type="submission" date="2017-02" db="EMBL/GenBank/DDBJ databases">
        <title>Pseudomonas floridae sp. nov., a novel pathogenic bacterial species isolated from tomato.</title>
        <authorList>
            <person name="Timilsina S."/>
            <person name="Vallad G.E."/>
            <person name="Jones J.B."/>
        </authorList>
    </citation>
    <scope>NUCLEOTIDE SEQUENCE [LARGE SCALE GENOMIC DNA]</scope>
    <source>
        <strain evidence="13">GEV388</strain>
    </source>
</reference>
<keyword evidence="13" id="KW-1185">Reference proteome</keyword>
<dbReference type="InterPro" id="IPR004723">
    <property type="entry name" value="AONS_Archaea/Proteobacteria"/>
</dbReference>
<dbReference type="InterPro" id="IPR001917">
    <property type="entry name" value="Aminotrans_II_pyridoxalP_BS"/>
</dbReference>
<dbReference type="STRING" id="1958950.BZK31_01510"/>
<evidence type="ECO:0000256" key="1">
    <source>
        <dbReference type="ARBA" id="ARBA00001933"/>
    </source>
</evidence>
<comment type="pathway">
    <text evidence="2 9">Cofactor biosynthesis; biotin biosynthesis.</text>
</comment>
<dbReference type="CDD" id="cd06454">
    <property type="entry name" value="KBL_like"/>
    <property type="match status" value="1"/>
</dbReference>
<dbReference type="AlphaFoldDB" id="A0A1X0NCQ9"/>
<dbReference type="Gene3D" id="3.90.1150.10">
    <property type="entry name" value="Aspartate Aminotransferase, domain 1"/>
    <property type="match status" value="1"/>
</dbReference>
<comment type="function">
    <text evidence="9">Catalyzes the decarboxylative condensation of pimeloyl-[acyl-carrier protein] and L-alanine to produce 8-amino-7-oxononanoate (AON), [acyl-carrier protein], and carbon dioxide.</text>
</comment>
<proteinExistence type="inferred from homology"/>
<dbReference type="InterPro" id="IPR015421">
    <property type="entry name" value="PyrdxlP-dep_Trfase_major"/>
</dbReference>
<dbReference type="Proteomes" id="UP000192815">
    <property type="component" value="Unassembled WGS sequence"/>
</dbReference>
<evidence type="ECO:0000313" key="13">
    <source>
        <dbReference type="Proteomes" id="UP000192815"/>
    </source>
</evidence>
<organism evidence="12 13">
    <name type="scientific">Pseudomonas floridensis</name>
    <dbReference type="NCBI Taxonomy" id="1958950"/>
    <lineage>
        <taxon>Bacteria</taxon>
        <taxon>Pseudomonadati</taxon>
        <taxon>Pseudomonadota</taxon>
        <taxon>Gammaproteobacteria</taxon>
        <taxon>Pseudomonadales</taxon>
        <taxon>Pseudomonadaceae</taxon>
        <taxon>Pseudomonas</taxon>
    </lineage>
</organism>
<feature type="binding site" evidence="9">
    <location>
        <begin position="106"/>
        <end position="107"/>
    </location>
    <ligand>
        <name>pyridoxal 5'-phosphate</name>
        <dbReference type="ChEBI" id="CHEBI:597326"/>
    </ligand>
</feature>
<evidence type="ECO:0000256" key="6">
    <source>
        <dbReference type="ARBA" id="ARBA00022756"/>
    </source>
</evidence>
<evidence type="ECO:0000256" key="8">
    <source>
        <dbReference type="ARBA" id="ARBA00047715"/>
    </source>
</evidence>
<dbReference type="GO" id="GO:0008710">
    <property type="term" value="F:8-amino-7-oxononanoate synthase activity"/>
    <property type="evidence" value="ECO:0007669"/>
    <property type="project" value="UniProtKB-UniRule"/>
</dbReference>
<feature type="binding site" evidence="9">
    <location>
        <position position="204"/>
    </location>
    <ligand>
        <name>pyridoxal 5'-phosphate</name>
        <dbReference type="ChEBI" id="CHEBI:597326"/>
    </ligand>
</feature>
<evidence type="ECO:0000256" key="10">
    <source>
        <dbReference type="PIRSR" id="PIRSR604723-51"/>
    </source>
</evidence>
<feature type="binding site" evidence="9">
    <location>
        <position position="350"/>
    </location>
    <ligand>
        <name>substrate</name>
    </ligand>
</feature>
<evidence type="ECO:0000313" key="12">
    <source>
        <dbReference type="EMBL" id="ORC61981.1"/>
    </source>
</evidence>
<dbReference type="RefSeq" id="WP_083180991.1">
    <property type="nucleotide sequence ID" value="NZ_CBCRZR010000031.1"/>
</dbReference>
<evidence type="ECO:0000256" key="7">
    <source>
        <dbReference type="ARBA" id="ARBA00022898"/>
    </source>
</evidence>
<feature type="binding site" evidence="9">
    <location>
        <position position="19"/>
    </location>
    <ligand>
        <name>substrate</name>
    </ligand>
</feature>
<dbReference type="UniPathway" id="UPA00078"/>
<dbReference type="Gene3D" id="3.40.640.10">
    <property type="entry name" value="Type I PLP-dependent aspartate aminotransferase-like (Major domain)"/>
    <property type="match status" value="1"/>
</dbReference>
<comment type="similarity">
    <text evidence="3 9">Belongs to the class-II pyridoxal-phosphate-dependent aminotransferase family. BioF subfamily.</text>
</comment>
<evidence type="ECO:0000259" key="11">
    <source>
        <dbReference type="Pfam" id="PF00155"/>
    </source>
</evidence>
<dbReference type="EMBL" id="MUIO01000003">
    <property type="protein sequence ID" value="ORC61981.1"/>
    <property type="molecule type" value="Genomic_DNA"/>
</dbReference>
<dbReference type="PROSITE" id="PS00599">
    <property type="entry name" value="AA_TRANSFER_CLASS_2"/>
    <property type="match status" value="1"/>
</dbReference>
<sequence>MSFDLRTRLDARRTQHLYRQRPLLQTPQGPQVVVDGKPLLAFCNNDYMGLANHPDVIAAWQAGAERWGVGGGASHLVIGHSTPHHELEEALAELTGRPRALLFSNGYMANLGTVTALVGQGDTVLEDRLNHASLLDAGLLSGARFSRYLHNDVASLESRLDKAVGDTLVVTDGVFSMDGDVADLPALARATRARGAWLMVDDAHGFGPLGANGAGLVEHFGLSMEDVPVLIGTLGKSFGTSGAFVAGSEELIETLIQFARPYIYTTSQPPALACATLKSLELLRTEHWRREHLARLIRQFREGAAQLGLQLMDSFTPIQPIVIGDAGRALRLSHLLRERGLMVTAIRPPTVPVGSARLRVTLSAAHTEAQVQLLLEALEQCYPLLGTVESMEPDHA</sequence>
<dbReference type="InterPro" id="IPR022834">
    <property type="entry name" value="AONS_Proteobacteria"/>
</dbReference>
<comment type="caution">
    <text evidence="12">The sequence shown here is derived from an EMBL/GenBank/DDBJ whole genome shotgun (WGS) entry which is preliminary data.</text>
</comment>
<dbReference type="InterPro" id="IPR015422">
    <property type="entry name" value="PyrdxlP-dep_Trfase_small"/>
</dbReference>
<evidence type="ECO:0000256" key="4">
    <source>
        <dbReference type="ARBA" id="ARBA00011738"/>
    </source>
</evidence>
<dbReference type="InterPro" id="IPR015424">
    <property type="entry name" value="PyrdxlP-dep_Trfase"/>
</dbReference>
<dbReference type="OrthoDB" id="9807157at2"/>
<keyword evidence="6 9" id="KW-0093">Biotin biosynthesis</keyword>
<evidence type="ECO:0000256" key="5">
    <source>
        <dbReference type="ARBA" id="ARBA00022679"/>
    </source>
</evidence>
<keyword evidence="7 9" id="KW-0663">Pyridoxal phosphate</keyword>
<dbReference type="InterPro" id="IPR004839">
    <property type="entry name" value="Aminotransferase_I/II_large"/>
</dbReference>
<dbReference type="EC" id="2.3.1.47" evidence="9"/>
<feature type="binding site" evidence="9">
    <location>
        <position position="131"/>
    </location>
    <ligand>
        <name>substrate</name>
    </ligand>
</feature>
<dbReference type="PANTHER" id="PTHR13693:SF100">
    <property type="entry name" value="8-AMINO-7-OXONONANOATE SYNTHASE"/>
    <property type="match status" value="1"/>
</dbReference>
<dbReference type="HAMAP" id="MF_01693">
    <property type="entry name" value="BioF_aminotrans_2"/>
    <property type="match status" value="1"/>
</dbReference>
<evidence type="ECO:0000256" key="9">
    <source>
        <dbReference type="HAMAP-Rule" id="MF_01693"/>
    </source>
</evidence>
<protein>
    <recommendedName>
        <fullName evidence="9">8-amino-7-oxononanoate synthase</fullName>
        <shortName evidence="9">AONS</shortName>
        <ecNumber evidence="9">2.3.1.47</ecNumber>
    </recommendedName>
    <alternativeName>
        <fullName evidence="9">7-keto-8-amino-pelargonic acid synthase</fullName>
        <shortName evidence="9">7-KAP synthase</shortName>
        <shortName evidence="9">KAPA synthase</shortName>
    </alternativeName>
    <alternativeName>
        <fullName evidence="9">8-amino-7-ketopelargonate synthase</fullName>
    </alternativeName>
</protein>
<feature type="binding site" evidence="9">
    <location>
        <position position="176"/>
    </location>
    <ligand>
        <name>pyridoxal 5'-phosphate</name>
        <dbReference type="ChEBI" id="CHEBI:597326"/>
    </ligand>
</feature>
<evidence type="ECO:0000256" key="2">
    <source>
        <dbReference type="ARBA" id="ARBA00004746"/>
    </source>
</evidence>
<name>A0A1X0NCQ9_9PSED</name>
<dbReference type="PANTHER" id="PTHR13693">
    <property type="entry name" value="CLASS II AMINOTRANSFERASE/8-AMINO-7-OXONONANOATE SYNTHASE"/>
    <property type="match status" value="1"/>
</dbReference>
<gene>
    <name evidence="9" type="primary">bioF</name>
    <name evidence="12" type="ORF">BZK31_01510</name>
</gene>
<dbReference type="InterPro" id="IPR050087">
    <property type="entry name" value="AON_synthase_class-II"/>
</dbReference>
<dbReference type="Pfam" id="PF00155">
    <property type="entry name" value="Aminotran_1_2"/>
    <property type="match status" value="1"/>
</dbReference>
<comment type="cofactor">
    <cofactor evidence="1 9 10">
        <name>pyridoxal 5'-phosphate</name>
        <dbReference type="ChEBI" id="CHEBI:597326"/>
    </cofactor>
</comment>
<feature type="domain" description="Aminotransferase class I/classII large" evidence="11">
    <location>
        <begin position="39"/>
        <end position="378"/>
    </location>
</feature>